<dbReference type="Pfam" id="PF13386">
    <property type="entry name" value="DsbD_2"/>
    <property type="match status" value="1"/>
</dbReference>
<accession>A0A7V4CHV0</accession>
<protein>
    <recommendedName>
        <fullName evidence="2">Urease accessory protein UreH-like transmembrane domain-containing protein</fullName>
    </recommendedName>
</protein>
<dbReference type="EMBL" id="DTBX01000089">
    <property type="protein sequence ID" value="HGQ55323.1"/>
    <property type="molecule type" value="Genomic_DNA"/>
</dbReference>
<feature type="transmembrane region" description="Helical" evidence="1">
    <location>
        <begin position="118"/>
        <end position="140"/>
    </location>
</feature>
<evidence type="ECO:0000259" key="2">
    <source>
        <dbReference type="Pfam" id="PF13386"/>
    </source>
</evidence>
<gene>
    <name evidence="3" type="ORF">ENU28_02530</name>
</gene>
<feature type="transmembrane region" description="Helical" evidence="1">
    <location>
        <begin position="45"/>
        <end position="67"/>
    </location>
</feature>
<name>A0A7V4CHV0_UNCW3</name>
<evidence type="ECO:0000313" key="3">
    <source>
        <dbReference type="EMBL" id="HGQ55323.1"/>
    </source>
</evidence>
<reference evidence="3" key="1">
    <citation type="journal article" date="2020" name="mSystems">
        <title>Genome- and Community-Level Interaction Insights into Carbon Utilization and Element Cycling Functions of Hydrothermarchaeota in Hydrothermal Sediment.</title>
        <authorList>
            <person name="Zhou Z."/>
            <person name="Liu Y."/>
            <person name="Xu W."/>
            <person name="Pan J."/>
            <person name="Luo Z.H."/>
            <person name="Li M."/>
        </authorList>
    </citation>
    <scope>NUCLEOTIDE SEQUENCE [LARGE SCALE GENOMIC DNA]</scope>
    <source>
        <strain evidence="3">SpSt-655</strain>
    </source>
</reference>
<feature type="transmembrane region" description="Helical" evidence="1">
    <location>
        <begin position="79"/>
        <end position="98"/>
    </location>
</feature>
<feature type="transmembrane region" description="Helical" evidence="1">
    <location>
        <begin position="12"/>
        <end position="33"/>
    </location>
</feature>
<organism evidence="3">
    <name type="scientific">candidate division WOR-3 bacterium</name>
    <dbReference type="NCBI Taxonomy" id="2052148"/>
    <lineage>
        <taxon>Bacteria</taxon>
        <taxon>Bacteria division WOR-3</taxon>
    </lineage>
</organism>
<feature type="transmembrane region" description="Helical" evidence="1">
    <location>
        <begin position="152"/>
        <end position="174"/>
    </location>
</feature>
<keyword evidence="1" id="KW-0472">Membrane</keyword>
<keyword evidence="1" id="KW-1133">Transmembrane helix</keyword>
<dbReference type="InterPro" id="IPR039447">
    <property type="entry name" value="UreH-like_TM_dom"/>
</dbReference>
<dbReference type="AlphaFoldDB" id="A0A7V4CHV0"/>
<evidence type="ECO:0000256" key="1">
    <source>
        <dbReference type="SAM" id="Phobius"/>
    </source>
</evidence>
<feature type="domain" description="Urease accessory protein UreH-like transmembrane" evidence="2">
    <location>
        <begin position="10"/>
        <end position="193"/>
    </location>
</feature>
<proteinExistence type="predicted"/>
<comment type="caution">
    <text evidence="3">The sequence shown here is derived from an EMBL/GenBank/DDBJ whole genome shotgun (WGS) entry which is preliminary data.</text>
</comment>
<keyword evidence="1" id="KW-0812">Transmembrane</keyword>
<sequence>MDLGFFIKPILLGLANGYFCVSYCLPVVFPYLLSIDRLKTSLKLIFYFLFGRLIGYLLFGLLFSLLGKNISSLIAFKSLIIPLLYIFISLLLLLYGIILSFPHIPLCQIFKREFHSNFYLFFIGLIMGINLCPPFLLSLISVIEMAEVIKGLLFFLLFFLATSIYFFPLIFFSYLTRYKLTKIISQVSAIFAGGYFLFKGINDLLKF</sequence>